<dbReference type="EMBL" id="LWAE01000002">
    <property type="protein sequence ID" value="KZL92810.1"/>
    <property type="molecule type" value="Genomic_DNA"/>
</dbReference>
<dbReference type="RefSeq" id="WP_066622547.1">
    <property type="nucleotide sequence ID" value="NZ_FQXL01000025.1"/>
</dbReference>
<evidence type="ECO:0000256" key="1">
    <source>
        <dbReference type="SAM" id="Phobius"/>
    </source>
</evidence>
<accession>A0A162TLV6</accession>
<keyword evidence="1" id="KW-0812">Transmembrane</keyword>
<feature type="transmembrane region" description="Helical" evidence="1">
    <location>
        <begin position="116"/>
        <end position="135"/>
    </location>
</feature>
<protein>
    <recommendedName>
        <fullName evidence="4">Inner membrane protein</fullName>
    </recommendedName>
</protein>
<reference evidence="2 3" key="1">
    <citation type="submission" date="2016-04" db="EMBL/GenBank/DDBJ databases">
        <title>Genome sequence of Clostridium magnum DSM 2767.</title>
        <authorList>
            <person name="Poehlein A."/>
            <person name="Uhlig R."/>
            <person name="Fischer R."/>
            <person name="Bahl H."/>
            <person name="Daniel R."/>
        </authorList>
    </citation>
    <scope>NUCLEOTIDE SEQUENCE [LARGE SCALE GENOMIC DNA]</scope>
    <source>
        <strain evidence="2 3">DSM 2767</strain>
    </source>
</reference>
<dbReference type="InterPro" id="IPR007404">
    <property type="entry name" value="YdjM-like"/>
</dbReference>
<name>A0A162TLV6_9CLOT</name>
<dbReference type="OrthoDB" id="5459053at2"/>
<dbReference type="AlphaFoldDB" id="A0A162TLV6"/>
<gene>
    <name evidence="2" type="ORF">CLMAG_26240</name>
</gene>
<keyword evidence="1" id="KW-0472">Membrane</keyword>
<evidence type="ECO:0000313" key="2">
    <source>
        <dbReference type="EMBL" id="KZL92810.1"/>
    </source>
</evidence>
<keyword evidence="3" id="KW-1185">Reference proteome</keyword>
<keyword evidence="1" id="KW-1133">Transmembrane helix</keyword>
<dbReference type="Pfam" id="PF04307">
    <property type="entry name" value="YdjM"/>
    <property type="match status" value="1"/>
</dbReference>
<evidence type="ECO:0000313" key="3">
    <source>
        <dbReference type="Proteomes" id="UP000076603"/>
    </source>
</evidence>
<feature type="transmembrane region" description="Helical" evidence="1">
    <location>
        <begin position="68"/>
        <end position="95"/>
    </location>
</feature>
<feature type="transmembrane region" description="Helical" evidence="1">
    <location>
        <begin position="188"/>
        <end position="213"/>
    </location>
</feature>
<comment type="caution">
    <text evidence="2">The sequence shown here is derived from an EMBL/GenBank/DDBJ whole genome shotgun (WGS) entry which is preliminary data.</text>
</comment>
<feature type="transmembrane region" description="Helical" evidence="1">
    <location>
        <begin position="141"/>
        <end position="167"/>
    </location>
</feature>
<proteinExistence type="predicted"/>
<dbReference type="PATRIC" id="fig|1121326.3.peg.2632"/>
<dbReference type="STRING" id="1121326.CLMAG_26240"/>
<evidence type="ECO:0008006" key="4">
    <source>
        <dbReference type="Google" id="ProtNLM"/>
    </source>
</evidence>
<organism evidence="2 3">
    <name type="scientific">Clostridium magnum DSM 2767</name>
    <dbReference type="NCBI Taxonomy" id="1121326"/>
    <lineage>
        <taxon>Bacteria</taxon>
        <taxon>Bacillati</taxon>
        <taxon>Bacillota</taxon>
        <taxon>Clostridia</taxon>
        <taxon>Eubacteriales</taxon>
        <taxon>Clostridiaceae</taxon>
        <taxon>Clostridium</taxon>
    </lineage>
</organism>
<feature type="transmembrane region" description="Helical" evidence="1">
    <location>
        <begin position="21"/>
        <end position="40"/>
    </location>
</feature>
<dbReference type="Proteomes" id="UP000076603">
    <property type="component" value="Unassembled WGS sequence"/>
</dbReference>
<sequence length="219" mass="23957">MKGQSHAIAGVVTGVALTHSMHLNINPIIVVAAALVGAMIPDIDEEHSKINKWLFPVSAKQRNIVKGLAGAILISSPIAVLKYIGIILVMSILSCKVNYKFSIWSGLHMFSYHRTIFHDPILGGLLLTVPLYLLSLPKEYIIPYACGLASHYLLDMCTSNGLALYLLGGKRIRIPLITYKSGNDFMEYGLLAVYVLGVLSVSLKSTITVNQFLSNIIKF</sequence>